<gene>
    <name evidence="2" type="ORF">GLOIN_2v1838050</name>
</gene>
<keyword evidence="3" id="KW-1185">Reference proteome</keyword>
<evidence type="ECO:0000313" key="3">
    <source>
        <dbReference type="Proteomes" id="UP000018888"/>
    </source>
</evidence>
<dbReference type="EMBL" id="AUPC02000049">
    <property type="protein sequence ID" value="POG76521.1"/>
    <property type="molecule type" value="Genomic_DNA"/>
</dbReference>
<sequence>MSSLTGSFKAIIQLFGKYVILGHTHCFFYSLVQRYHVAISPTKIPMKSLHMTLESPMKSKAHDDDITKEAQKILSMVNNLNYDSTRPNVEVLQNEMIRQYAVARRIQPIETDQMSTVGQSETSSQSRSKGQVRLEVLARVQ</sequence>
<feature type="region of interest" description="Disordered" evidence="1">
    <location>
        <begin position="112"/>
        <end position="133"/>
    </location>
</feature>
<feature type="compositionally biased region" description="Polar residues" evidence="1">
    <location>
        <begin position="112"/>
        <end position="129"/>
    </location>
</feature>
<name>A0A2P4QFV5_RHIID</name>
<evidence type="ECO:0000256" key="1">
    <source>
        <dbReference type="SAM" id="MobiDB-lite"/>
    </source>
</evidence>
<evidence type="ECO:0000313" key="2">
    <source>
        <dbReference type="EMBL" id="POG76521.1"/>
    </source>
</evidence>
<reference evidence="2 3" key="2">
    <citation type="journal article" date="2018" name="New Phytol.">
        <title>High intraspecific genome diversity in the model arbuscular mycorrhizal symbiont Rhizophagus irregularis.</title>
        <authorList>
            <person name="Chen E.C.H."/>
            <person name="Morin E."/>
            <person name="Beaudet D."/>
            <person name="Noel J."/>
            <person name="Yildirir G."/>
            <person name="Ndikumana S."/>
            <person name="Charron P."/>
            <person name="St-Onge C."/>
            <person name="Giorgi J."/>
            <person name="Kruger M."/>
            <person name="Marton T."/>
            <person name="Ropars J."/>
            <person name="Grigoriev I.V."/>
            <person name="Hainaut M."/>
            <person name="Henrissat B."/>
            <person name="Roux C."/>
            <person name="Martin F."/>
            <person name="Corradi N."/>
        </authorList>
    </citation>
    <scope>NUCLEOTIDE SEQUENCE [LARGE SCALE GENOMIC DNA]</scope>
    <source>
        <strain evidence="2 3">DAOM 197198</strain>
    </source>
</reference>
<proteinExistence type="predicted"/>
<dbReference type="AlphaFoldDB" id="A0A2P4QFV5"/>
<accession>A0A2P4QFV5</accession>
<dbReference type="VEuPathDB" id="FungiDB:RhiirFUN_008768"/>
<comment type="caution">
    <text evidence="2">The sequence shown here is derived from an EMBL/GenBank/DDBJ whole genome shotgun (WGS) entry which is preliminary data.</text>
</comment>
<reference evidence="2 3" key="1">
    <citation type="journal article" date="2013" name="Proc. Natl. Acad. Sci. U.S.A.">
        <title>Genome of an arbuscular mycorrhizal fungus provides insight into the oldest plant symbiosis.</title>
        <authorList>
            <person name="Tisserant E."/>
            <person name="Malbreil M."/>
            <person name="Kuo A."/>
            <person name="Kohler A."/>
            <person name="Symeonidi A."/>
            <person name="Balestrini R."/>
            <person name="Charron P."/>
            <person name="Duensing N."/>
            <person name="Frei Dit Frey N."/>
            <person name="Gianinazzi-Pearson V."/>
            <person name="Gilbert L.B."/>
            <person name="Handa Y."/>
            <person name="Herr J.R."/>
            <person name="Hijri M."/>
            <person name="Koul R."/>
            <person name="Kawaguchi M."/>
            <person name="Krajinski F."/>
            <person name="Lammers P.J."/>
            <person name="Masclaux F.G."/>
            <person name="Murat C."/>
            <person name="Morin E."/>
            <person name="Ndikumana S."/>
            <person name="Pagni M."/>
            <person name="Petitpierre D."/>
            <person name="Requena N."/>
            <person name="Rosikiewicz P."/>
            <person name="Riley R."/>
            <person name="Saito K."/>
            <person name="San Clemente H."/>
            <person name="Shapiro H."/>
            <person name="van Tuinen D."/>
            <person name="Becard G."/>
            <person name="Bonfante P."/>
            <person name="Paszkowski U."/>
            <person name="Shachar-Hill Y.Y."/>
            <person name="Tuskan G.A."/>
            <person name="Young P.W."/>
            <person name="Sanders I.R."/>
            <person name="Henrissat B."/>
            <person name="Rensing S.A."/>
            <person name="Grigoriev I.V."/>
            <person name="Corradi N."/>
            <person name="Roux C."/>
            <person name="Martin F."/>
        </authorList>
    </citation>
    <scope>NUCLEOTIDE SEQUENCE [LARGE SCALE GENOMIC DNA]</scope>
    <source>
        <strain evidence="2 3">DAOM 197198</strain>
    </source>
</reference>
<dbReference type="Proteomes" id="UP000018888">
    <property type="component" value="Unassembled WGS sequence"/>
</dbReference>
<organism evidence="2 3">
    <name type="scientific">Rhizophagus irregularis (strain DAOM 181602 / DAOM 197198 / MUCL 43194)</name>
    <name type="common">Arbuscular mycorrhizal fungus</name>
    <name type="synonym">Glomus intraradices</name>
    <dbReference type="NCBI Taxonomy" id="747089"/>
    <lineage>
        <taxon>Eukaryota</taxon>
        <taxon>Fungi</taxon>
        <taxon>Fungi incertae sedis</taxon>
        <taxon>Mucoromycota</taxon>
        <taxon>Glomeromycotina</taxon>
        <taxon>Glomeromycetes</taxon>
        <taxon>Glomerales</taxon>
        <taxon>Glomeraceae</taxon>
        <taxon>Rhizophagus</taxon>
    </lineage>
</organism>
<protein>
    <submittedName>
        <fullName evidence="2">Uncharacterized protein</fullName>
    </submittedName>
</protein>